<comment type="subcellular location">
    <subcellularLocation>
        <location evidence="1 5 6">Nucleus</location>
    </subcellularLocation>
</comment>
<dbReference type="GO" id="GO:0005634">
    <property type="term" value="C:nucleus"/>
    <property type="evidence" value="ECO:0007669"/>
    <property type="project" value="UniProtKB-SubCell"/>
</dbReference>
<comment type="caution">
    <text evidence="9">The sequence shown here is derived from an EMBL/GenBank/DDBJ whole genome shotgun (WGS) entry which is preliminary data.</text>
</comment>
<dbReference type="Gene3D" id="1.10.10.60">
    <property type="entry name" value="Homeodomain-like"/>
    <property type="match status" value="1"/>
</dbReference>
<organism evidence="9 10">
    <name type="scientific">Cerrena zonata</name>
    <dbReference type="NCBI Taxonomy" id="2478898"/>
    <lineage>
        <taxon>Eukaryota</taxon>
        <taxon>Fungi</taxon>
        <taxon>Dikarya</taxon>
        <taxon>Basidiomycota</taxon>
        <taxon>Agaricomycotina</taxon>
        <taxon>Agaricomycetes</taxon>
        <taxon>Polyporales</taxon>
        <taxon>Cerrenaceae</taxon>
        <taxon>Cerrena</taxon>
    </lineage>
</organism>
<evidence type="ECO:0000256" key="3">
    <source>
        <dbReference type="ARBA" id="ARBA00023155"/>
    </source>
</evidence>
<dbReference type="PROSITE" id="PS50071">
    <property type="entry name" value="HOMEOBOX_2"/>
    <property type="match status" value="1"/>
</dbReference>
<dbReference type="PANTHER" id="PTHR24324">
    <property type="entry name" value="HOMEOBOX PROTEIN HHEX"/>
    <property type="match status" value="1"/>
</dbReference>
<evidence type="ECO:0000313" key="10">
    <source>
        <dbReference type="Proteomes" id="UP001385951"/>
    </source>
</evidence>
<feature type="compositionally biased region" description="Basic and acidic residues" evidence="7">
    <location>
        <begin position="42"/>
        <end position="51"/>
    </location>
</feature>
<feature type="domain" description="Homeobox" evidence="8">
    <location>
        <begin position="74"/>
        <end position="134"/>
    </location>
</feature>
<name>A0AAW0G3M8_9APHY</name>
<dbReference type="InterPro" id="IPR051000">
    <property type="entry name" value="Homeobox_DNA-bind_prot"/>
</dbReference>
<keyword evidence="3 5" id="KW-0371">Homeobox</keyword>
<dbReference type="PANTHER" id="PTHR24324:SF5">
    <property type="entry name" value="HEMATOPOIETICALLY-EXPRESSED HOMEOBOX PROTEIN HHEX"/>
    <property type="match status" value="1"/>
</dbReference>
<feature type="compositionally biased region" description="Polar residues" evidence="7">
    <location>
        <begin position="446"/>
        <end position="457"/>
    </location>
</feature>
<evidence type="ECO:0000259" key="8">
    <source>
        <dbReference type="PROSITE" id="PS50071"/>
    </source>
</evidence>
<feature type="compositionally biased region" description="Polar residues" evidence="7">
    <location>
        <begin position="57"/>
        <end position="71"/>
    </location>
</feature>
<dbReference type="Proteomes" id="UP001385951">
    <property type="component" value="Unassembled WGS sequence"/>
</dbReference>
<dbReference type="SMART" id="SM00389">
    <property type="entry name" value="HOX"/>
    <property type="match status" value="1"/>
</dbReference>
<reference evidence="9 10" key="1">
    <citation type="submission" date="2022-09" db="EMBL/GenBank/DDBJ databases">
        <authorList>
            <person name="Palmer J.M."/>
        </authorList>
    </citation>
    <scope>NUCLEOTIDE SEQUENCE [LARGE SCALE GENOMIC DNA]</scope>
    <source>
        <strain evidence="9 10">DSM 7382</strain>
    </source>
</reference>
<dbReference type="GO" id="GO:0006357">
    <property type="term" value="P:regulation of transcription by RNA polymerase II"/>
    <property type="evidence" value="ECO:0007669"/>
    <property type="project" value="TreeGrafter"/>
</dbReference>
<feature type="DNA-binding region" description="Homeobox" evidence="5">
    <location>
        <begin position="76"/>
        <end position="135"/>
    </location>
</feature>
<keyword evidence="2 5" id="KW-0238">DNA-binding</keyword>
<protein>
    <recommendedName>
        <fullName evidence="8">Homeobox domain-containing protein</fullName>
    </recommendedName>
</protein>
<evidence type="ECO:0000313" key="9">
    <source>
        <dbReference type="EMBL" id="KAK7686132.1"/>
    </source>
</evidence>
<evidence type="ECO:0000256" key="4">
    <source>
        <dbReference type="ARBA" id="ARBA00023242"/>
    </source>
</evidence>
<dbReference type="GO" id="GO:0000978">
    <property type="term" value="F:RNA polymerase II cis-regulatory region sequence-specific DNA binding"/>
    <property type="evidence" value="ECO:0007669"/>
    <property type="project" value="TreeGrafter"/>
</dbReference>
<keyword evidence="4 5" id="KW-0539">Nucleus</keyword>
<dbReference type="Pfam" id="PF24818">
    <property type="entry name" value="PH_TRF2_HOY1"/>
    <property type="match status" value="1"/>
</dbReference>
<gene>
    <name evidence="9" type="ORF">QCA50_010944</name>
</gene>
<dbReference type="PRINTS" id="PR00031">
    <property type="entry name" value="HTHREPRESSR"/>
</dbReference>
<feature type="compositionally biased region" description="Low complexity" evidence="7">
    <location>
        <begin position="16"/>
        <end position="31"/>
    </location>
</feature>
<accession>A0AAW0G3M8</accession>
<dbReference type="InterPro" id="IPR000047">
    <property type="entry name" value="HTH_motif"/>
</dbReference>
<dbReference type="GO" id="GO:0030154">
    <property type="term" value="P:cell differentiation"/>
    <property type="evidence" value="ECO:0007669"/>
    <property type="project" value="TreeGrafter"/>
</dbReference>
<proteinExistence type="predicted"/>
<dbReference type="AlphaFoldDB" id="A0AAW0G3M8"/>
<feature type="region of interest" description="Disordered" evidence="7">
    <location>
        <begin position="1"/>
        <end position="87"/>
    </location>
</feature>
<evidence type="ECO:0000256" key="1">
    <source>
        <dbReference type="ARBA" id="ARBA00004123"/>
    </source>
</evidence>
<evidence type="ECO:0000256" key="2">
    <source>
        <dbReference type="ARBA" id="ARBA00023125"/>
    </source>
</evidence>
<evidence type="ECO:0000256" key="6">
    <source>
        <dbReference type="RuleBase" id="RU000682"/>
    </source>
</evidence>
<dbReference type="Pfam" id="PF00046">
    <property type="entry name" value="Homeodomain"/>
    <property type="match status" value="1"/>
</dbReference>
<dbReference type="EMBL" id="JASBNA010000018">
    <property type="protein sequence ID" value="KAK7686132.1"/>
    <property type="molecule type" value="Genomic_DNA"/>
</dbReference>
<dbReference type="CDD" id="cd00086">
    <property type="entry name" value="homeodomain"/>
    <property type="match status" value="1"/>
</dbReference>
<dbReference type="InterPro" id="IPR001356">
    <property type="entry name" value="HD"/>
</dbReference>
<sequence length="513" mass="56328">MGARTREQTEDDEQASSSLSSPSSTTSPLTPDDSRAPSAEPTSKESEDASKEPASGPQRTRSSSVQSNGKGSDSKEKRKRSRVTPEQLVHLERFFAMDRSPTAARRKEISESLGMQERQTQIWFQNRRAKAKLQDGKNKGRGLVEMPPDTPPELCAGFDASLHSLIHEDEPVTIIPCTDLSIGTWKRIATTVSRHDLVAYVCETKRCLTWFIHSSGYGFKMEIPFDTIVDTKFTNAAPGTGLASFFVDRPPVFYMETLADGLNGVPVRGWRRCADWTEGQQATKVMRHDLIGTAVQLAHLLRTITNNASGSEIALHPPSYTHSSPSPGIPSSHIVGYAQPAPESLPHGGAEYYGYDQRRRFSAPAGGPRIMDASQSPHMSVYPHASPMQSAVPIPESMYSDYNMENSKPNRLRPPELDLPPNYHNMSIARGVPRRVSYGSEEPPHSSGSATHSSYNTPSPPLLTTPYNSSGYWNGPPSSNMSSMRVGMQSPANPAVHRLSYDYAMGHNATELQ</sequence>
<evidence type="ECO:0000256" key="7">
    <source>
        <dbReference type="SAM" id="MobiDB-lite"/>
    </source>
</evidence>
<feature type="region of interest" description="Disordered" evidence="7">
    <location>
        <begin position="436"/>
        <end position="471"/>
    </location>
</feature>
<dbReference type="InterPro" id="IPR057939">
    <property type="entry name" value="TRF2_HOY1_PH"/>
</dbReference>
<dbReference type="SUPFAM" id="SSF46689">
    <property type="entry name" value="Homeodomain-like"/>
    <property type="match status" value="1"/>
</dbReference>
<dbReference type="InterPro" id="IPR009057">
    <property type="entry name" value="Homeodomain-like_sf"/>
</dbReference>
<evidence type="ECO:0000256" key="5">
    <source>
        <dbReference type="PROSITE-ProRule" id="PRU00108"/>
    </source>
</evidence>
<keyword evidence="10" id="KW-1185">Reference proteome</keyword>